<feature type="region of interest" description="Disordered" evidence="2">
    <location>
        <begin position="62"/>
        <end position="85"/>
    </location>
</feature>
<sequence length="795" mass="90348">MSSSSVLTAEISKMLDPLTVACVLAVLAGIVAIMFYLFSGNDDEREFEKVYGENARKLFSHEREKPKSKVRLGRKKEVKEKKNEQKLDADFETEVVVPSEQSVDFADSVAPTSTAPPVKASMVESSDRKPARKEKVSVVEHVGEENLERDHSIEDELALRSENLDENKENQSEHPYSEARKKKRNKGKKEEDDAIGELLSSEKELMVESTPPSNYKSEKEKKSKKKMNVVNINELDSNKVLTRLASLEEIEPEYISYLASYFHDTHAKIYHLEEAVNCLEKREVEMKKKIDQHQQSRAIADKQIADHVRAISELTSKVQSLSVAEAASKQQIVHLNNVRVENETLKSALSKSAGEAAAAAKALANFEAVKASNAELSGRLAKVTRSLNESMEQNAALKQEISDYSKQTAALENLKLEFTTLDSVARKLKTELEEKTRAIEESKKMESDSEASFKKVESERDEVIQQFAQARIEWEKKEKALMNEYTSLKNLVDELNKEVAKIEQFKKEQDELEQKLIAKEAELVEKSARLAAAETEKQVLVVKGNDRSAELQAENVALRKKLSDLENELSEEKSSRKLMVNNVESEQSAEGDELITEVVNPHCCLVYVFYRKLNVWISASLITFWGLVMMWQVFERKTLGYNRKMRSFDNETSKYWITSLDWRSNWLRHCQRNYLLDRSLTRSNVTPLTPQLRGERELVASTIGSIVNSPLDGSNYNDYINDLAKLLKAALRDSRKCDNDGDKKSVARLQGELGRYRDTLNSLAVLLTQIELGVHERESFYKDKVAQLESELDKA</sequence>
<accession>A0AAD5QXT4</accession>
<keyword evidence="5" id="KW-1185">Reference proteome</keyword>
<proteinExistence type="predicted"/>
<comment type="caution">
    <text evidence="4">The sequence shown here is derived from an EMBL/GenBank/DDBJ whole genome shotgun (WGS) entry which is preliminary data.</text>
</comment>
<feature type="region of interest" description="Disordered" evidence="2">
    <location>
        <begin position="106"/>
        <end position="192"/>
    </location>
</feature>
<protein>
    <submittedName>
        <fullName evidence="4">Uncharacterized protein</fullName>
    </submittedName>
</protein>
<feature type="transmembrane region" description="Helical" evidence="3">
    <location>
        <begin position="18"/>
        <end position="38"/>
    </location>
</feature>
<feature type="region of interest" description="Disordered" evidence="2">
    <location>
        <begin position="204"/>
        <end position="225"/>
    </location>
</feature>
<feature type="compositionally biased region" description="Basic and acidic residues" evidence="2">
    <location>
        <begin position="125"/>
        <end position="179"/>
    </location>
</feature>
<dbReference type="Proteomes" id="UP001196413">
    <property type="component" value="Unassembled WGS sequence"/>
</dbReference>
<feature type="compositionally biased region" description="Basic and acidic residues" evidence="2">
    <location>
        <begin position="75"/>
        <end position="85"/>
    </location>
</feature>
<name>A0AAD5QXT4_PARTN</name>
<feature type="transmembrane region" description="Helical" evidence="3">
    <location>
        <begin position="613"/>
        <end position="634"/>
    </location>
</feature>
<evidence type="ECO:0000313" key="5">
    <source>
        <dbReference type="Proteomes" id="UP001196413"/>
    </source>
</evidence>
<keyword evidence="1" id="KW-0175">Coiled coil</keyword>
<organism evidence="4 5">
    <name type="scientific">Parelaphostrongylus tenuis</name>
    <name type="common">Meningeal worm</name>
    <dbReference type="NCBI Taxonomy" id="148309"/>
    <lineage>
        <taxon>Eukaryota</taxon>
        <taxon>Metazoa</taxon>
        <taxon>Ecdysozoa</taxon>
        <taxon>Nematoda</taxon>
        <taxon>Chromadorea</taxon>
        <taxon>Rhabditida</taxon>
        <taxon>Rhabditina</taxon>
        <taxon>Rhabditomorpha</taxon>
        <taxon>Strongyloidea</taxon>
        <taxon>Metastrongylidae</taxon>
        <taxon>Parelaphostrongylus</taxon>
    </lineage>
</organism>
<evidence type="ECO:0000313" key="4">
    <source>
        <dbReference type="EMBL" id="KAJ1365366.1"/>
    </source>
</evidence>
<dbReference type="EMBL" id="JAHQIW010005250">
    <property type="protein sequence ID" value="KAJ1365366.1"/>
    <property type="molecule type" value="Genomic_DNA"/>
</dbReference>
<keyword evidence="3" id="KW-0812">Transmembrane</keyword>
<keyword evidence="3" id="KW-0472">Membrane</keyword>
<feature type="coiled-coil region" evidence="1">
    <location>
        <begin position="380"/>
        <end position="582"/>
    </location>
</feature>
<keyword evidence="3" id="KW-1133">Transmembrane helix</keyword>
<evidence type="ECO:0000256" key="3">
    <source>
        <dbReference type="SAM" id="Phobius"/>
    </source>
</evidence>
<reference evidence="4" key="1">
    <citation type="submission" date="2021-06" db="EMBL/GenBank/DDBJ databases">
        <title>Parelaphostrongylus tenuis whole genome reference sequence.</title>
        <authorList>
            <person name="Garwood T.J."/>
            <person name="Larsen P.A."/>
            <person name="Fountain-Jones N.M."/>
            <person name="Garbe J.R."/>
            <person name="Macchietto M.G."/>
            <person name="Kania S.A."/>
            <person name="Gerhold R.W."/>
            <person name="Richards J.E."/>
            <person name="Wolf T.M."/>
        </authorList>
    </citation>
    <scope>NUCLEOTIDE SEQUENCE</scope>
    <source>
        <strain evidence="4">MNPRO001-30</strain>
        <tissue evidence="4">Meninges</tissue>
    </source>
</reference>
<gene>
    <name evidence="4" type="ORF">KIN20_025641</name>
</gene>
<evidence type="ECO:0000256" key="2">
    <source>
        <dbReference type="SAM" id="MobiDB-lite"/>
    </source>
</evidence>
<dbReference type="AlphaFoldDB" id="A0AAD5QXT4"/>
<evidence type="ECO:0000256" key="1">
    <source>
        <dbReference type="SAM" id="Coils"/>
    </source>
</evidence>